<dbReference type="Proteomes" id="UP000029385">
    <property type="component" value="Unassembled WGS sequence"/>
</dbReference>
<dbReference type="RefSeq" id="WP_022969256.1">
    <property type="nucleotide sequence ID" value="NZ_ATVD01000002.1"/>
</dbReference>
<keyword evidence="1" id="KW-0143">Chaperone</keyword>
<dbReference type="eggNOG" id="COG0484">
    <property type="taxonomic scope" value="Bacteria"/>
</dbReference>
<dbReference type="PROSITE" id="PS50076">
    <property type="entry name" value="DNAJ_2"/>
    <property type="match status" value="1"/>
</dbReference>
<evidence type="ECO:0000259" key="3">
    <source>
        <dbReference type="PROSITE" id="PS50076"/>
    </source>
</evidence>
<name>A0A091B058_9GAMM</name>
<gene>
    <name evidence="4" type="ORF">N789_03450</name>
</gene>
<keyword evidence="5" id="KW-1185">Reference proteome</keyword>
<dbReference type="STRING" id="1121015.GCA_000420545_01635"/>
<dbReference type="InterPro" id="IPR036869">
    <property type="entry name" value="J_dom_sf"/>
</dbReference>
<evidence type="ECO:0000256" key="2">
    <source>
        <dbReference type="SAM" id="MobiDB-lite"/>
    </source>
</evidence>
<dbReference type="PANTHER" id="PTHR44825:SF1">
    <property type="entry name" value="DNAJ HOMOLOG SUBFAMILY C MEMBER 4"/>
    <property type="match status" value="1"/>
</dbReference>
<dbReference type="PATRIC" id="fig|1121015.4.peg.679"/>
<dbReference type="CDD" id="cd06257">
    <property type="entry name" value="DnaJ"/>
    <property type="match status" value="1"/>
</dbReference>
<dbReference type="EMBL" id="AVCI01000001">
    <property type="protein sequence ID" value="KFN45091.1"/>
    <property type="molecule type" value="Genomic_DNA"/>
</dbReference>
<dbReference type="InterPro" id="IPR001623">
    <property type="entry name" value="DnaJ_domain"/>
</dbReference>
<evidence type="ECO:0000313" key="5">
    <source>
        <dbReference type="Proteomes" id="UP000029385"/>
    </source>
</evidence>
<dbReference type="PANTHER" id="PTHR44825">
    <property type="match status" value="1"/>
</dbReference>
<evidence type="ECO:0000313" key="4">
    <source>
        <dbReference type="EMBL" id="KFN45091.1"/>
    </source>
</evidence>
<dbReference type="SMART" id="SM00271">
    <property type="entry name" value="DnaJ"/>
    <property type="match status" value="1"/>
</dbReference>
<dbReference type="SUPFAM" id="SSF54427">
    <property type="entry name" value="NTF2-like"/>
    <property type="match status" value="1"/>
</dbReference>
<organism evidence="4 5">
    <name type="scientific">Arenimonas oryziterrae DSM 21050 = YC6267</name>
    <dbReference type="NCBI Taxonomy" id="1121015"/>
    <lineage>
        <taxon>Bacteria</taxon>
        <taxon>Pseudomonadati</taxon>
        <taxon>Pseudomonadota</taxon>
        <taxon>Gammaproteobacteria</taxon>
        <taxon>Lysobacterales</taxon>
        <taxon>Lysobacteraceae</taxon>
        <taxon>Arenimonas</taxon>
    </lineage>
</organism>
<protein>
    <recommendedName>
        <fullName evidence="3">J domain-containing protein</fullName>
    </recommendedName>
</protein>
<feature type="region of interest" description="Disordered" evidence="2">
    <location>
        <begin position="291"/>
        <end position="317"/>
    </location>
</feature>
<proteinExistence type="predicted"/>
<dbReference type="InterPro" id="IPR052763">
    <property type="entry name" value="DnaJ_C4"/>
</dbReference>
<dbReference type="PRINTS" id="PR00625">
    <property type="entry name" value="JDOMAIN"/>
</dbReference>
<comment type="caution">
    <text evidence="4">The sequence shown here is derived from an EMBL/GenBank/DDBJ whole genome shotgun (WGS) entry which is preliminary data.</text>
</comment>
<feature type="compositionally biased region" description="Polar residues" evidence="2">
    <location>
        <begin position="300"/>
        <end position="310"/>
    </location>
</feature>
<feature type="domain" description="J" evidence="3">
    <location>
        <begin position="80"/>
        <end position="144"/>
    </location>
</feature>
<evidence type="ECO:0000256" key="1">
    <source>
        <dbReference type="ARBA" id="ARBA00023186"/>
    </source>
</evidence>
<dbReference type="Pfam" id="PF00226">
    <property type="entry name" value="DnaJ"/>
    <property type="match status" value="1"/>
</dbReference>
<dbReference type="SUPFAM" id="SSF46565">
    <property type="entry name" value="Chaperone J-domain"/>
    <property type="match status" value="1"/>
</dbReference>
<dbReference type="AlphaFoldDB" id="A0A091B058"/>
<dbReference type="InterPro" id="IPR032710">
    <property type="entry name" value="NTF2-like_dom_sf"/>
</dbReference>
<dbReference type="Gene3D" id="1.10.287.110">
    <property type="entry name" value="DnaJ domain"/>
    <property type="match status" value="1"/>
</dbReference>
<dbReference type="OrthoDB" id="9782583at2"/>
<accession>A0A091B058</accession>
<reference evidence="4 5" key="1">
    <citation type="submission" date="2013-09" db="EMBL/GenBank/DDBJ databases">
        <title>Genome sequencing of Arenimonas oryziterrae.</title>
        <authorList>
            <person name="Chen F."/>
            <person name="Wang G."/>
        </authorList>
    </citation>
    <scope>NUCLEOTIDE SEQUENCE [LARGE SCALE GENOMIC DNA]</scope>
    <source>
        <strain evidence="4 5">YC6267</strain>
    </source>
</reference>
<dbReference type="Gene3D" id="3.10.450.50">
    <property type="match status" value="1"/>
</dbReference>
<sequence>MTVVHSPALEQALAVLRTPTLLTALRDRPLPDDMLTLLRIAAREESAILDAIEHSRQSRTEIIEAATFLIQQLMFAPNSDSYRVLGVDPDADAARIKEHYRWLVRWLHPDRNSDEWEAVFADRVNLAWQDLRTPDRRRAYDTQLADLEPRIAPPRAPAANELVSRRAMAPTDGAAISSRTIRLLPTFILGGLAILAIGTLGLQYTLQKMDEDEKQAAAQIVETPAEPVPEATPASPLVADVVPAPTASVPEPVPAMTAAPPPEATPPPLPAAIRPDAPPIAAAPAIRPPVKPARRAPAQGTATPVAQASDTAVVPPTPPMTRAQRRRLARAQAQAAAQAAAQAEAATNTSANVAPAATNSVAVVETARRANEPALIDDATAQQLIERFRGAYSSGDLARIQAMLSTDRRSDRRAILRSYRQLFETTEGRRIDIHDASWLVNGDTAVVIASFDAWIQPRGQQQRRRFSGDIRFDLKREDGELRISRLRHDSQGG</sequence>